<evidence type="ECO:0000313" key="9">
    <source>
        <dbReference type="Proteomes" id="UP000472755"/>
    </source>
</evidence>
<evidence type="ECO:0000313" key="3">
    <source>
        <dbReference type="EMBL" id="KUE77456.1"/>
    </source>
</evidence>
<reference evidence="3 7" key="2">
    <citation type="submission" date="2015-10" db="EMBL/GenBank/DDBJ databases">
        <title>A novel member of the family Ruminococcaceae isolated from human faeces.</title>
        <authorList>
            <person name="Shkoporov A.N."/>
            <person name="Chaplin A.V."/>
            <person name="Motuzova O.V."/>
            <person name="Kafarskaia L.I."/>
            <person name="Efimov B.A."/>
        </authorList>
    </citation>
    <scope>NUCLEOTIDE SEQUENCE [LARGE SCALE GENOMIC DNA]</scope>
    <source>
        <strain evidence="3 7">668</strain>
    </source>
</reference>
<evidence type="ECO:0000313" key="7">
    <source>
        <dbReference type="Proteomes" id="UP000053433"/>
    </source>
</evidence>
<dbReference type="Proteomes" id="UP000053433">
    <property type="component" value="Unassembled WGS sequence"/>
</dbReference>
<dbReference type="EMBL" id="JXXK01000004">
    <property type="protein sequence ID" value="KJF40795.1"/>
    <property type="molecule type" value="Genomic_DNA"/>
</dbReference>
<dbReference type="EMBL" id="WMZU01000010">
    <property type="protein sequence ID" value="MTS27260.1"/>
    <property type="molecule type" value="Genomic_DNA"/>
</dbReference>
<dbReference type="Proteomes" id="UP000032483">
    <property type="component" value="Unassembled WGS sequence"/>
</dbReference>
<reference evidence="2" key="1">
    <citation type="submission" date="2015-02" db="EMBL/GenBank/DDBJ databases">
        <title>A novel member of the family Ruminococcaceae isolated from human feces.</title>
        <authorList>
            <person name="Shkoporov A.N."/>
            <person name="Chaplin A.V."/>
            <person name="Motuzova O.V."/>
            <person name="Kafarskaia L.I."/>
            <person name="Khokhlova E.V."/>
            <person name="Efimov B.A."/>
        </authorList>
    </citation>
    <scope>NUCLEOTIDE SEQUENCE [LARGE SCALE GENOMIC DNA]</scope>
    <source>
        <strain evidence="2">585-1</strain>
    </source>
</reference>
<keyword evidence="6" id="KW-1185">Reference proteome</keyword>
<dbReference type="RefSeq" id="WP_009325162.1">
    <property type="nucleotide sequence ID" value="NZ_CAOJUJ010000023.1"/>
</dbReference>
<evidence type="ECO:0000313" key="8">
    <source>
        <dbReference type="Proteomes" id="UP000431913"/>
    </source>
</evidence>
<comment type="caution">
    <text evidence="2">The sequence shown here is derived from an EMBL/GenBank/DDBJ whole genome shotgun (WGS) entry which is preliminary data.</text>
</comment>
<evidence type="ECO:0000313" key="2">
    <source>
        <dbReference type="EMBL" id="KJF40795.1"/>
    </source>
</evidence>
<reference evidence="4 8" key="4">
    <citation type="submission" date="2019-08" db="EMBL/GenBank/DDBJ databases">
        <title>In-depth cultivation of the pig gut microbiome towards novel bacterial diversity and tailored functional studies.</title>
        <authorList>
            <person name="Wylensek D."/>
            <person name="Hitch T.C.A."/>
            <person name="Clavel T."/>
        </authorList>
    </citation>
    <scope>NUCLEOTIDE SEQUENCE [LARGE SCALE GENOMIC DNA]</scope>
    <source>
        <strain evidence="4 8">WCA3-601-WT-6J</strain>
    </source>
</reference>
<keyword evidence="1" id="KW-0812">Transmembrane</keyword>
<protein>
    <submittedName>
        <fullName evidence="2">Uncharacterized protein</fullName>
    </submittedName>
</protein>
<accession>A0A0W7TUF7</accession>
<proteinExistence type="predicted"/>
<dbReference type="Proteomes" id="UP000431913">
    <property type="component" value="Unassembled WGS sequence"/>
</dbReference>
<accession>A0A0D8J1F0</accession>
<feature type="transmembrane region" description="Helical" evidence="1">
    <location>
        <begin position="43"/>
        <end position="61"/>
    </location>
</feature>
<evidence type="ECO:0000313" key="5">
    <source>
        <dbReference type="EMBL" id="MTS27260.1"/>
    </source>
</evidence>
<gene>
    <name evidence="3" type="ORF">ASJ35_04095</name>
    <name evidence="4" type="ORF">FYJ76_01380</name>
    <name evidence="5" type="ORF">GMD59_08155</name>
    <name evidence="2" type="ORF">TQ39_04580</name>
</gene>
<dbReference type="EMBL" id="VUNJ01000001">
    <property type="protein sequence ID" value="MST90599.1"/>
    <property type="molecule type" value="Genomic_DNA"/>
</dbReference>
<keyword evidence="1" id="KW-0472">Membrane</keyword>
<organism evidence="2 6">
    <name type="scientific">Ruthenibacterium lactatiformans</name>
    <dbReference type="NCBI Taxonomy" id="1550024"/>
    <lineage>
        <taxon>Bacteria</taxon>
        <taxon>Bacillati</taxon>
        <taxon>Bacillota</taxon>
        <taxon>Clostridia</taxon>
        <taxon>Eubacteriales</taxon>
        <taxon>Oscillospiraceae</taxon>
        <taxon>Ruthenibacterium</taxon>
    </lineage>
</organism>
<dbReference type="EMBL" id="LMUA01000003">
    <property type="protein sequence ID" value="KUE77456.1"/>
    <property type="molecule type" value="Genomic_DNA"/>
</dbReference>
<evidence type="ECO:0000256" key="1">
    <source>
        <dbReference type="SAM" id="Phobius"/>
    </source>
</evidence>
<dbReference type="Proteomes" id="UP000472755">
    <property type="component" value="Unassembled WGS sequence"/>
</dbReference>
<name>A0A0D8J1F0_9FIRM</name>
<evidence type="ECO:0000313" key="6">
    <source>
        <dbReference type="Proteomes" id="UP000032483"/>
    </source>
</evidence>
<keyword evidence="1" id="KW-1133">Transmembrane helix</keyword>
<sequence>MKKGISTAVLLSALLLLTLAAVFLLQCFLGGMLFDWNYREPLLFLACLFAGMVLLGIFRIIELLEQR</sequence>
<evidence type="ECO:0000313" key="4">
    <source>
        <dbReference type="EMBL" id="MST90599.1"/>
    </source>
</evidence>
<reference evidence="5 9" key="3">
    <citation type="journal article" date="2019" name="Nat. Med.">
        <title>A library of human gut bacterial isolates paired with longitudinal multiomics data enables mechanistic microbiome research.</title>
        <authorList>
            <person name="Poyet M."/>
            <person name="Groussin M."/>
            <person name="Gibbons S.M."/>
            <person name="Avila-Pacheco J."/>
            <person name="Jiang X."/>
            <person name="Kearney S.M."/>
            <person name="Perrotta A.R."/>
            <person name="Berdy B."/>
            <person name="Zhao S."/>
            <person name="Lieberman T.D."/>
            <person name="Swanson P.K."/>
            <person name="Smith M."/>
            <person name="Roesemann S."/>
            <person name="Alexander J.E."/>
            <person name="Rich S.A."/>
            <person name="Livny J."/>
            <person name="Vlamakis H."/>
            <person name="Clish C."/>
            <person name="Bullock K."/>
            <person name="Deik A."/>
            <person name="Scott J."/>
            <person name="Pierce K.A."/>
            <person name="Xavier R.J."/>
            <person name="Alm E.J."/>
        </authorList>
    </citation>
    <scope>NUCLEOTIDE SEQUENCE [LARGE SCALE GENOMIC DNA]</scope>
    <source>
        <strain evidence="5 9">BIOML-A4</strain>
    </source>
</reference>
<dbReference type="AlphaFoldDB" id="A0A0D8J1F0"/>
<dbReference type="GeneID" id="42855902"/>